<gene>
    <name evidence="1" type="ORF">SCLAV_2458</name>
</gene>
<dbReference type="AlphaFoldDB" id="B5GPG2"/>
<dbReference type="KEGG" id="sclf:BB341_16165"/>
<dbReference type="Proteomes" id="UP000002357">
    <property type="component" value="Chromosome"/>
</dbReference>
<protein>
    <submittedName>
        <fullName evidence="1">Uncharacterized protein</fullName>
    </submittedName>
</protein>
<sequence length="161" mass="17428">MTRDLLLSPSAGAAPVPTYVDDLPVRDAMDRPRPVEPARPASRDLLLRLGDSLRKSFIEDGVDEVLERILGWGAATLSPEETRNLVRALRPCLWPLVTDALHGAKGRPDDFLRQLVGAAFRLDAQGAATEFVPNESYARLLASLVSDLLDVVGDTADRGSA</sequence>
<organism evidence="1 2">
    <name type="scientific">Streptomyces clavuligerus</name>
    <dbReference type="NCBI Taxonomy" id="1901"/>
    <lineage>
        <taxon>Bacteria</taxon>
        <taxon>Bacillati</taxon>
        <taxon>Actinomycetota</taxon>
        <taxon>Actinomycetes</taxon>
        <taxon>Kitasatosporales</taxon>
        <taxon>Streptomycetaceae</taxon>
        <taxon>Streptomyces</taxon>
    </lineage>
</organism>
<name>B5GPG2_STRCL</name>
<dbReference type="EMBL" id="CM000913">
    <property type="protein sequence ID" value="EFG07531.1"/>
    <property type="molecule type" value="Genomic_DNA"/>
</dbReference>
<dbReference type="OrthoDB" id="4333161at2"/>
<proteinExistence type="predicted"/>
<dbReference type="Pfam" id="PF19979">
    <property type="entry name" value="DUF6415"/>
    <property type="match status" value="1"/>
</dbReference>
<dbReference type="STRING" id="1901.BB341_16165"/>
<keyword evidence="2" id="KW-1185">Reference proteome</keyword>
<accession>B5GPG2</accession>
<reference evidence="1 2" key="1">
    <citation type="journal article" date="2010" name="Genome Biol. Evol.">
        <title>The sequence of a 1.8-mb bacterial linear plasmid reveals a rich evolutionary reservoir of secondary metabolic pathways.</title>
        <authorList>
            <person name="Medema M.H."/>
            <person name="Trefzer A."/>
            <person name="Kovalchuk A."/>
            <person name="van den Berg M."/>
            <person name="Mueller U."/>
            <person name="Heijne W."/>
            <person name="Wu L."/>
            <person name="Alam M.T."/>
            <person name="Ronning C.M."/>
            <person name="Nierman W.C."/>
            <person name="Bovenberg R.A.L."/>
            <person name="Breitling R."/>
            <person name="Takano E."/>
        </authorList>
    </citation>
    <scope>NUCLEOTIDE SEQUENCE [LARGE SCALE GENOMIC DNA]</scope>
    <source>
        <strain evidence="2">ATCC 27064 / DSM 738 / JCM 4710 / NBRC 13307 / NCIMB 12785 / NRRL 3585 / VKM Ac-602</strain>
    </source>
</reference>
<evidence type="ECO:0000313" key="1">
    <source>
        <dbReference type="EMBL" id="EFG07531.1"/>
    </source>
</evidence>
<evidence type="ECO:0000313" key="2">
    <source>
        <dbReference type="Proteomes" id="UP000002357"/>
    </source>
</evidence>
<dbReference type="InterPro" id="IPR046300">
    <property type="entry name" value="DUF6415"/>
</dbReference>
<dbReference type="eggNOG" id="ENOG5030QC8">
    <property type="taxonomic scope" value="Bacteria"/>
</dbReference>